<dbReference type="PANTHER" id="PTHR35318">
    <property type="entry name" value="BNAA10G08410D PROTEIN"/>
    <property type="match status" value="1"/>
</dbReference>
<keyword evidence="3" id="KW-1185">Reference proteome</keyword>
<feature type="region of interest" description="Disordered" evidence="1">
    <location>
        <begin position="203"/>
        <end position="239"/>
    </location>
</feature>
<dbReference type="PANTHER" id="PTHR35318:SF2">
    <property type="entry name" value="OS08G0138900 PROTEIN"/>
    <property type="match status" value="1"/>
</dbReference>
<gene>
    <name evidence="2" type="ORF">SASPL_152566</name>
</gene>
<comment type="caution">
    <text evidence="2">The sequence shown here is derived from an EMBL/GenBank/DDBJ whole genome shotgun (WGS) entry which is preliminary data.</text>
</comment>
<evidence type="ECO:0000256" key="1">
    <source>
        <dbReference type="SAM" id="MobiDB-lite"/>
    </source>
</evidence>
<dbReference type="EMBL" id="PNBA02000021">
    <property type="protein sequence ID" value="KAG6387379.1"/>
    <property type="molecule type" value="Genomic_DNA"/>
</dbReference>
<protein>
    <submittedName>
        <fullName evidence="2">Uncharacterized protein</fullName>
    </submittedName>
</protein>
<proteinExistence type="predicted"/>
<reference evidence="2" key="1">
    <citation type="submission" date="2018-01" db="EMBL/GenBank/DDBJ databases">
        <authorList>
            <person name="Mao J.F."/>
        </authorList>
    </citation>
    <scope>NUCLEOTIDE SEQUENCE</scope>
    <source>
        <strain evidence="2">Huo1</strain>
        <tissue evidence="2">Leaf</tissue>
    </source>
</reference>
<sequence>MKFLLELVACCGSSSEEERRPSEDARLLVAQRRKHERARRGGREWRPSLSSISEDVLTARRINSSNVQQPAKGWHRSLKRKVASVSQRDRRRSPAHDDFRLQYYSMNIAKPLLKERQQLLRRALFLSLWQRPPSTIPVPLSLSLGEIVAVSGGNGHRRGCTPGLEVLPCEAASFSASAGSQIAARLAVRLSVELQLRLRQNSAATRRLPSTSRRSPPLPVAPSPDSSTPKLSPPSPFPSNLLLFVDS</sequence>
<evidence type="ECO:0000313" key="3">
    <source>
        <dbReference type="Proteomes" id="UP000298416"/>
    </source>
</evidence>
<evidence type="ECO:0000313" key="2">
    <source>
        <dbReference type="EMBL" id="KAG6387379.1"/>
    </source>
</evidence>
<dbReference type="Proteomes" id="UP000298416">
    <property type="component" value="Unassembled WGS sequence"/>
</dbReference>
<feature type="compositionally biased region" description="Low complexity" evidence="1">
    <location>
        <begin position="203"/>
        <end position="215"/>
    </location>
</feature>
<organism evidence="2">
    <name type="scientific">Salvia splendens</name>
    <name type="common">Scarlet sage</name>
    <dbReference type="NCBI Taxonomy" id="180675"/>
    <lineage>
        <taxon>Eukaryota</taxon>
        <taxon>Viridiplantae</taxon>
        <taxon>Streptophyta</taxon>
        <taxon>Embryophyta</taxon>
        <taxon>Tracheophyta</taxon>
        <taxon>Spermatophyta</taxon>
        <taxon>Magnoliopsida</taxon>
        <taxon>eudicotyledons</taxon>
        <taxon>Gunneridae</taxon>
        <taxon>Pentapetalae</taxon>
        <taxon>asterids</taxon>
        <taxon>lamiids</taxon>
        <taxon>Lamiales</taxon>
        <taxon>Lamiaceae</taxon>
        <taxon>Nepetoideae</taxon>
        <taxon>Mentheae</taxon>
        <taxon>Salviinae</taxon>
        <taxon>Salvia</taxon>
        <taxon>Salvia subgen. Calosphace</taxon>
        <taxon>core Calosphace</taxon>
    </lineage>
</organism>
<name>A0A8X8W3V0_SALSN</name>
<reference evidence="2" key="2">
    <citation type="submission" date="2020-08" db="EMBL/GenBank/DDBJ databases">
        <title>Plant Genome Project.</title>
        <authorList>
            <person name="Zhang R.-G."/>
        </authorList>
    </citation>
    <scope>NUCLEOTIDE SEQUENCE</scope>
    <source>
        <strain evidence="2">Huo1</strain>
        <tissue evidence="2">Leaf</tissue>
    </source>
</reference>
<dbReference type="AlphaFoldDB" id="A0A8X8W3V0"/>
<accession>A0A8X8W3V0</accession>